<protein>
    <recommendedName>
        <fullName evidence="12">CLIP domain-containing serine protease</fullName>
        <ecNumber evidence="11">3.4.21.-</ecNumber>
    </recommendedName>
</protein>
<dbReference type="InterPro" id="IPR022700">
    <property type="entry name" value="CLIP"/>
</dbReference>
<dbReference type="CDD" id="cd00190">
    <property type="entry name" value="Tryp_SPc"/>
    <property type="match status" value="1"/>
</dbReference>
<dbReference type="Gene3D" id="3.30.1640.30">
    <property type="match status" value="1"/>
</dbReference>
<evidence type="ECO:0000256" key="10">
    <source>
        <dbReference type="ARBA" id="ARBA00024195"/>
    </source>
</evidence>
<reference evidence="14" key="1">
    <citation type="submission" date="2022-03" db="EMBL/GenBank/DDBJ databases">
        <authorList>
            <person name="Sayadi A."/>
        </authorList>
    </citation>
    <scope>NUCLEOTIDE SEQUENCE</scope>
</reference>
<dbReference type="OrthoDB" id="8250810at2759"/>
<dbReference type="InterPro" id="IPR033116">
    <property type="entry name" value="TRYPSIN_SER"/>
</dbReference>
<keyword evidence="1 11" id="KW-0645">Protease</keyword>
<keyword evidence="3 12" id="KW-0732">Signal</keyword>
<dbReference type="Proteomes" id="UP001152888">
    <property type="component" value="Unassembled WGS sequence"/>
</dbReference>
<keyword evidence="2" id="KW-0479">Metal-binding</keyword>
<dbReference type="PROSITE" id="PS50240">
    <property type="entry name" value="TRYPSIN_DOM"/>
    <property type="match status" value="1"/>
</dbReference>
<dbReference type="InterPro" id="IPR018114">
    <property type="entry name" value="TRYPSIN_HIS"/>
</dbReference>
<dbReference type="InterPro" id="IPR001254">
    <property type="entry name" value="Trypsin_dom"/>
</dbReference>
<keyword evidence="4 11" id="KW-0378">Hydrolase</keyword>
<evidence type="ECO:0000256" key="7">
    <source>
        <dbReference type="ARBA" id="ARBA00023145"/>
    </source>
</evidence>
<evidence type="ECO:0000256" key="11">
    <source>
        <dbReference type="RuleBase" id="RU363034"/>
    </source>
</evidence>
<dbReference type="GO" id="GO:0004252">
    <property type="term" value="F:serine-type endopeptidase activity"/>
    <property type="evidence" value="ECO:0007669"/>
    <property type="project" value="UniProtKB-UniRule"/>
</dbReference>
<keyword evidence="5 11" id="KW-0720">Serine protease</keyword>
<evidence type="ECO:0000259" key="13">
    <source>
        <dbReference type="PROSITE" id="PS50240"/>
    </source>
</evidence>
<evidence type="ECO:0000256" key="9">
    <source>
        <dbReference type="ARBA" id="ARBA00023180"/>
    </source>
</evidence>
<dbReference type="Pfam" id="PF00089">
    <property type="entry name" value="Trypsin"/>
    <property type="match status" value="1"/>
</dbReference>
<comment type="caution">
    <text evidence="14">The sequence shown here is derived from an EMBL/GenBank/DDBJ whole genome shotgun (WGS) entry which is preliminary data.</text>
</comment>
<evidence type="ECO:0000256" key="8">
    <source>
        <dbReference type="ARBA" id="ARBA00023157"/>
    </source>
</evidence>
<dbReference type="Gene3D" id="2.40.10.10">
    <property type="entry name" value="Trypsin-like serine proteases"/>
    <property type="match status" value="2"/>
</dbReference>
<dbReference type="PANTHER" id="PTHR24256">
    <property type="entry name" value="TRYPTASE-RELATED"/>
    <property type="match status" value="1"/>
</dbReference>
<dbReference type="InterPro" id="IPR051487">
    <property type="entry name" value="Ser/Thr_Proteases_Immune/Dev"/>
</dbReference>
<dbReference type="PROSITE" id="PS00134">
    <property type="entry name" value="TRYPSIN_HIS"/>
    <property type="match status" value="1"/>
</dbReference>
<evidence type="ECO:0000256" key="6">
    <source>
        <dbReference type="ARBA" id="ARBA00022837"/>
    </source>
</evidence>
<dbReference type="InterPro" id="IPR009003">
    <property type="entry name" value="Peptidase_S1_PA"/>
</dbReference>
<evidence type="ECO:0000256" key="1">
    <source>
        <dbReference type="ARBA" id="ARBA00022670"/>
    </source>
</evidence>
<dbReference type="SUPFAM" id="SSF50494">
    <property type="entry name" value="Trypsin-like serine proteases"/>
    <property type="match status" value="1"/>
</dbReference>
<dbReference type="EC" id="3.4.21.-" evidence="11"/>
<dbReference type="GO" id="GO:0005576">
    <property type="term" value="C:extracellular region"/>
    <property type="evidence" value="ECO:0007669"/>
    <property type="project" value="UniProtKB-SubCell"/>
</dbReference>
<dbReference type="PROSITE" id="PS00135">
    <property type="entry name" value="TRYPSIN_SER"/>
    <property type="match status" value="1"/>
</dbReference>
<evidence type="ECO:0000256" key="12">
    <source>
        <dbReference type="RuleBase" id="RU366078"/>
    </source>
</evidence>
<dbReference type="InterPro" id="IPR001314">
    <property type="entry name" value="Peptidase_S1A"/>
</dbReference>
<dbReference type="GO" id="GO:0051604">
    <property type="term" value="P:protein maturation"/>
    <property type="evidence" value="ECO:0007669"/>
    <property type="project" value="UniProtKB-ARBA"/>
</dbReference>
<evidence type="ECO:0000313" key="14">
    <source>
        <dbReference type="EMBL" id="CAH1963258.1"/>
    </source>
</evidence>
<evidence type="ECO:0000313" key="15">
    <source>
        <dbReference type="Proteomes" id="UP001152888"/>
    </source>
</evidence>
<evidence type="ECO:0000256" key="3">
    <source>
        <dbReference type="ARBA" id="ARBA00022729"/>
    </source>
</evidence>
<evidence type="ECO:0000256" key="2">
    <source>
        <dbReference type="ARBA" id="ARBA00022723"/>
    </source>
</evidence>
<dbReference type="InterPro" id="IPR043504">
    <property type="entry name" value="Peptidase_S1_PA_chymotrypsin"/>
</dbReference>
<keyword evidence="8" id="KW-1015">Disulfide bond</keyword>
<feature type="signal peptide" evidence="12">
    <location>
        <begin position="1"/>
        <end position="21"/>
    </location>
</feature>
<keyword evidence="6" id="KW-0106">Calcium</keyword>
<comment type="subcellular location">
    <subcellularLocation>
        <location evidence="12">Secreted</location>
    </subcellularLocation>
</comment>
<feature type="chain" id="PRO_5040539687" description="CLIP domain-containing serine protease" evidence="12">
    <location>
        <begin position="22"/>
        <end position="405"/>
    </location>
</feature>
<keyword evidence="7" id="KW-0865">Zymogen</keyword>
<dbReference type="EMBL" id="CAKOFQ010006706">
    <property type="protein sequence ID" value="CAH1963258.1"/>
    <property type="molecule type" value="Genomic_DNA"/>
</dbReference>
<dbReference type="InterPro" id="IPR038565">
    <property type="entry name" value="CLIP_sf"/>
</dbReference>
<proteinExistence type="inferred from homology"/>
<dbReference type="AlphaFoldDB" id="A0A9P0JXY6"/>
<dbReference type="SMART" id="SM00020">
    <property type="entry name" value="Tryp_SPc"/>
    <property type="match status" value="1"/>
</dbReference>
<dbReference type="GO" id="GO:0046872">
    <property type="term" value="F:metal ion binding"/>
    <property type="evidence" value="ECO:0007669"/>
    <property type="project" value="UniProtKB-KW"/>
</dbReference>
<comment type="similarity">
    <text evidence="10 12">Belongs to the peptidase S1 family. CLIP subfamily.</text>
</comment>
<feature type="domain" description="Peptidase S1" evidence="13">
    <location>
        <begin position="151"/>
        <end position="398"/>
    </location>
</feature>
<gene>
    <name evidence="14" type="ORF">ACAOBT_LOCUS5109</name>
</gene>
<comment type="domain">
    <text evidence="12">The clip domain consists of 35-55 residues which are 'knitted' together usually by 3 conserved disulfide bonds forming a clip-like compact structure.</text>
</comment>
<evidence type="ECO:0000256" key="4">
    <source>
        <dbReference type="ARBA" id="ARBA00022801"/>
    </source>
</evidence>
<accession>A0A9P0JXY6</accession>
<evidence type="ECO:0000256" key="5">
    <source>
        <dbReference type="ARBA" id="ARBA00022825"/>
    </source>
</evidence>
<sequence>MFRCGCVVVLWFLLFSGTGDAGRMLISLPSVKCDSAIGEVCIEIRKCPYFDDLLNRSTIPRPRGVIKIIRENQCGFYGSIPFVCCSRFAAPPPPTLPPLPSPTRSMLLAESSSTRRPISHILSRFTTLTAHRNYGQLRNDICGSIQTNTRITGGKKTAINEFPWMALLAYYQDGVLDFRCGGAVINEWYILTAAHCIVNSTIVGVRLGEHNLNSDKDCDPNSHYCAPPTQDFYIEKVIGHPGYNTKTLMNDIALVKLAMPANFGYANVQPICLPIEDMELSGKFVIVTGWGITEDGFKSPELLKTSIPILPIEECRHIYRHFAPVKEAQICAGGYAGRDSCGGDSGGPMNYVGLVDGTPRFVQYGIVSYGPRQCGTDGQPAIYTKVAQYLEWILDNLEPGVVRHL</sequence>
<keyword evidence="9" id="KW-0325">Glycoprotein</keyword>
<dbReference type="FunFam" id="2.40.10.10:FF:000028">
    <property type="entry name" value="Serine protease easter"/>
    <property type="match status" value="1"/>
</dbReference>
<keyword evidence="15" id="KW-1185">Reference proteome</keyword>
<dbReference type="PRINTS" id="PR00722">
    <property type="entry name" value="CHYMOTRYPSIN"/>
</dbReference>
<organism evidence="14 15">
    <name type="scientific">Acanthoscelides obtectus</name>
    <name type="common">Bean weevil</name>
    <name type="synonym">Bruchus obtectus</name>
    <dbReference type="NCBI Taxonomy" id="200917"/>
    <lineage>
        <taxon>Eukaryota</taxon>
        <taxon>Metazoa</taxon>
        <taxon>Ecdysozoa</taxon>
        <taxon>Arthropoda</taxon>
        <taxon>Hexapoda</taxon>
        <taxon>Insecta</taxon>
        <taxon>Pterygota</taxon>
        <taxon>Neoptera</taxon>
        <taxon>Endopterygota</taxon>
        <taxon>Coleoptera</taxon>
        <taxon>Polyphaga</taxon>
        <taxon>Cucujiformia</taxon>
        <taxon>Chrysomeloidea</taxon>
        <taxon>Chrysomelidae</taxon>
        <taxon>Bruchinae</taxon>
        <taxon>Bruchini</taxon>
        <taxon>Acanthoscelides</taxon>
    </lineage>
</organism>
<keyword evidence="12" id="KW-0964">Secreted</keyword>
<name>A0A9P0JXY6_ACAOB</name>
<dbReference type="FunFam" id="2.40.10.10:FF:000078">
    <property type="entry name" value="Serine protease H137"/>
    <property type="match status" value="1"/>
</dbReference>
<dbReference type="Pfam" id="PF12032">
    <property type="entry name" value="CLIP"/>
    <property type="match status" value="1"/>
</dbReference>
<dbReference type="GO" id="GO:0006508">
    <property type="term" value="P:proteolysis"/>
    <property type="evidence" value="ECO:0007669"/>
    <property type="project" value="UniProtKB-KW"/>
</dbReference>